<evidence type="ECO:0000313" key="9">
    <source>
        <dbReference type="EMBL" id="MFC7420411.1"/>
    </source>
</evidence>
<comment type="function">
    <text evidence="2 7">Hydrolysis of 6-phosphogluconolactone to 6-phosphogluconate.</text>
</comment>
<evidence type="ECO:0000256" key="1">
    <source>
        <dbReference type="ARBA" id="ARBA00000832"/>
    </source>
</evidence>
<dbReference type="SUPFAM" id="SSF100950">
    <property type="entry name" value="NagB/RpiA/CoA transferase-like"/>
    <property type="match status" value="1"/>
</dbReference>
<dbReference type="EC" id="3.1.1.31" evidence="5 7"/>
<dbReference type="EMBL" id="JBHTBQ010000018">
    <property type="protein sequence ID" value="MFC7420411.1"/>
    <property type="molecule type" value="Genomic_DNA"/>
</dbReference>
<dbReference type="Proteomes" id="UP001596473">
    <property type="component" value="Unassembled WGS sequence"/>
</dbReference>
<protein>
    <recommendedName>
        <fullName evidence="6 7">6-phosphogluconolactonase</fullName>
        <shortName evidence="7">6PGL</shortName>
        <ecNumber evidence="5 7">3.1.1.31</ecNumber>
    </recommendedName>
</protein>
<dbReference type="InterPro" id="IPR005900">
    <property type="entry name" value="6-phosphogluconolactonase_DevB"/>
</dbReference>
<evidence type="ECO:0000256" key="6">
    <source>
        <dbReference type="ARBA" id="ARBA00020337"/>
    </source>
</evidence>
<dbReference type="PANTHER" id="PTHR11054">
    <property type="entry name" value="6-PHOSPHOGLUCONOLACTONASE"/>
    <property type="match status" value="1"/>
</dbReference>
<dbReference type="RefSeq" id="WP_380188033.1">
    <property type="nucleotide sequence ID" value="NZ_JBHTBQ010000018.1"/>
</dbReference>
<reference evidence="10" key="1">
    <citation type="journal article" date="2019" name="Int. J. Syst. Evol. Microbiol.">
        <title>The Global Catalogue of Microorganisms (GCM) 10K type strain sequencing project: providing services to taxonomists for standard genome sequencing and annotation.</title>
        <authorList>
            <consortium name="The Broad Institute Genomics Platform"/>
            <consortium name="The Broad Institute Genome Sequencing Center for Infectious Disease"/>
            <person name="Wu L."/>
            <person name="Ma J."/>
        </authorList>
    </citation>
    <scope>NUCLEOTIDE SEQUENCE [LARGE SCALE GENOMIC DNA]</scope>
    <source>
        <strain evidence="10">CCUG 62945</strain>
    </source>
</reference>
<comment type="pathway">
    <text evidence="3 7">Carbohydrate degradation; pentose phosphate pathway; D-ribulose 5-phosphate from D-glucose 6-phosphate (oxidative stage): step 2/3.</text>
</comment>
<dbReference type="CDD" id="cd01400">
    <property type="entry name" value="6PGL"/>
    <property type="match status" value="1"/>
</dbReference>
<dbReference type="InterPro" id="IPR039104">
    <property type="entry name" value="6PGL"/>
</dbReference>
<proteinExistence type="inferred from homology"/>
<dbReference type="PANTHER" id="PTHR11054:SF0">
    <property type="entry name" value="6-PHOSPHOGLUCONOLACTONASE"/>
    <property type="match status" value="1"/>
</dbReference>
<organism evidence="9 10">
    <name type="scientific">Iodobacter arcticus</name>
    <dbReference type="NCBI Taxonomy" id="590593"/>
    <lineage>
        <taxon>Bacteria</taxon>
        <taxon>Pseudomonadati</taxon>
        <taxon>Pseudomonadota</taxon>
        <taxon>Betaproteobacteria</taxon>
        <taxon>Neisseriales</taxon>
        <taxon>Chitinibacteraceae</taxon>
        <taxon>Iodobacter</taxon>
    </lineage>
</organism>
<name>A0ABW2QY28_9NEIS</name>
<evidence type="ECO:0000259" key="8">
    <source>
        <dbReference type="Pfam" id="PF01182"/>
    </source>
</evidence>
<gene>
    <name evidence="7 9" type="primary">pgl</name>
    <name evidence="9" type="ORF">ACFQNF_11070</name>
</gene>
<accession>A0ABW2QY28</accession>
<dbReference type="Gene3D" id="3.40.50.1360">
    <property type="match status" value="1"/>
</dbReference>
<dbReference type="GO" id="GO:0017057">
    <property type="term" value="F:6-phosphogluconolactonase activity"/>
    <property type="evidence" value="ECO:0007669"/>
    <property type="project" value="UniProtKB-EC"/>
</dbReference>
<comment type="similarity">
    <text evidence="4 7">Belongs to the glucosamine/galactosamine-6-phosphate isomerase family. 6-phosphogluconolactonase subfamily.</text>
</comment>
<evidence type="ECO:0000256" key="3">
    <source>
        <dbReference type="ARBA" id="ARBA00004961"/>
    </source>
</evidence>
<feature type="domain" description="Glucosamine/galactosamine-6-phosphate isomerase" evidence="8">
    <location>
        <begin position="11"/>
        <end position="222"/>
    </location>
</feature>
<dbReference type="InterPro" id="IPR006148">
    <property type="entry name" value="Glc/Gal-6P_isomerase"/>
</dbReference>
<keyword evidence="7 9" id="KW-0378">Hydrolase</keyword>
<dbReference type="InterPro" id="IPR037171">
    <property type="entry name" value="NagB/RpiA_transferase-like"/>
</dbReference>
<keyword evidence="10" id="KW-1185">Reference proteome</keyword>
<evidence type="ECO:0000256" key="2">
    <source>
        <dbReference type="ARBA" id="ARBA00002681"/>
    </source>
</evidence>
<dbReference type="Pfam" id="PF01182">
    <property type="entry name" value="Glucosamine_iso"/>
    <property type="match status" value="1"/>
</dbReference>
<dbReference type="NCBIfam" id="TIGR01198">
    <property type="entry name" value="pgl"/>
    <property type="match status" value="1"/>
</dbReference>
<evidence type="ECO:0000313" key="10">
    <source>
        <dbReference type="Proteomes" id="UP001596473"/>
    </source>
</evidence>
<comment type="caution">
    <text evidence="9">The sequence shown here is derived from an EMBL/GenBank/DDBJ whole genome shotgun (WGS) entry which is preliminary data.</text>
</comment>
<comment type="catalytic activity">
    <reaction evidence="1 7">
        <text>6-phospho-D-glucono-1,5-lactone + H2O = 6-phospho-D-gluconate + H(+)</text>
        <dbReference type="Rhea" id="RHEA:12556"/>
        <dbReference type="ChEBI" id="CHEBI:15377"/>
        <dbReference type="ChEBI" id="CHEBI:15378"/>
        <dbReference type="ChEBI" id="CHEBI:57955"/>
        <dbReference type="ChEBI" id="CHEBI:58759"/>
        <dbReference type="EC" id="3.1.1.31"/>
    </reaction>
</comment>
<evidence type="ECO:0000256" key="7">
    <source>
        <dbReference type="RuleBase" id="RU365095"/>
    </source>
</evidence>
<evidence type="ECO:0000256" key="4">
    <source>
        <dbReference type="ARBA" id="ARBA00010662"/>
    </source>
</evidence>
<evidence type="ECO:0000256" key="5">
    <source>
        <dbReference type="ARBA" id="ARBA00013198"/>
    </source>
</evidence>
<sequence length="233" mass="25048">MSSLSWHEYSSKDELDHQLADFIAEQLSTAIAARGQAGIAVSGGRTPAGMFKALRVKELDWSKVVITLADERWVAPDHADSNERLTRENLLQDKAAKATFISQVSSVATAHEGQKEIEARLAALPSPLDVLILGMGDDGHTASLFPNAAELEAACVSDALCAAVIPPAAPHQRITLTLPTLAKARSVIVHITGDSKKALLQAALLEQKPATELFPIRRVLDKCNGLKQVFWAT</sequence>